<comment type="caution">
    <text evidence="2">The sequence shown here is derived from an EMBL/GenBank/DDBJ whole genome shotgun (WGS) entry which is preliminary data.</text>
</comment>
<sequence length="57" mass="6080">MAKPPETPPHSDIEGVNRDARVGTPTRDKQPDPGAAMNHADDESKGRPEGGRQSTSE</sequence>
<dbReference type="EMBL" id="JAUOTP010000001">
    <property type="protein sequence ID" value="MDO6412759.1"/>
    <property type="molecule type" value="Genomic_DNA"/>
</dbReference>
<feature type="region of interest" description="Disordered" evidence="1">
    <location>
        <begin position="1"/>
        <end position="57"/>
    </location>
</feature>
<accession>A0ABT8Y365</accession>
<dbReference type="RefSeq" id="WP_303539096.1">
    <property type="nucleotide sequence ID" value="NZ_JAUOTP010000001.1"/>
</dbReference>
<evidence type="ECO:0000313" key="2">
    <source>
        <dbReference type="EMBL" id="MDO6412759.1"/>
    </source>
</evidence>
<proteinExistence type="predicted"/>
<dbReference type="Proteomes" id="UP001169764">
    <property type="component" value="Unassembled WGS sequence"/>
</dbReference>
<reference evidence="2" key="1">
    <citation type="submission" date="2023-07" db="EMBL/GenBank/DDBJ databases">
        <authorList>
            <person name="Kim M."/>
        </authorList>
    </citation>
    <scope>NUCLEOTIDE SEQUENCE</scope>
    <source>
        <strain evidence="2">BIUV-7</strain>
    </source>
</reference>
<gene>
    <name evidence="2" type="ORF">Q4F19_00025</name>
</gene>
<evidence type="ECO:0000313" key="3">
    <source>
        <dbReference type="Proteomes" id="UP001169764"/>
    </source>
</evidence>
<keyword evidence="3" id="KW-1185">Reference proteome</keyword>
<feature type="compositionally biased region" description="Basic and acidic residues" evidence="1">
    <location>
        <begin position="39"/>
        <end position="50"/>
    </location>
</feature>
<protein>
    <submittedName>
        <fullName evidence="2">Uncharacterized protein</fullName>
    </submittedName>
</protein>
<evidence type="ECO:0000256" key="1">
    <source>
        <dbReference type="SAM" id="MobiDB-lite"/>
    </source>
</evidence>
<feature type="compositionally biased region" description="Basic and acidic residues" evidence="1">
    <location>
        <begin position="9"/>
        <end position="31"/>
    </location>
</feature>
<organism evidence="2 3">
    <name type="scientific">Sphingomonas natans</name>
    <dbReference type="NCBI Taxonomy" id="3063330"/>
    <lineage>
        <taxon>Bacteria</taxon>
        <taxon>Pseudomonadati</taxon>
        <taxon>Pseudomonadota</taxon>
        <taxon>Alphaproteobacteria</taxon>
        <taxon>Sphingomonadales</taxon>
        <taxon>Sphingomonadaceae</taxon>
        <taxon>Sphingomonas</taxon>
    </lineage>
</organism>
<name>A0ABT8Y365_9SPHN</name>